<reference evidence="2 3" key="1">
    <citation type="submission" date="2019-06" db="EMBL/GenBank/DDBJ databases">
        <title>Pac Bio to generate improved reference genome sequences for organisms with transposon mutant libraries (support for FEBA project).</title>
        <authorList>
            <person name="Blow M."/>
        </authorList>
    </citation>
    <scope>NUCLEOTIDE SEQUENCE [LARGE SCALE GENOMIC DNA]</scope>
    <source>
        <strain evidence="2 3">USDA 1844</strain>
    </source>
</reference>
<keyword evidence="1" id="KW-0812">Transmembrane</keyword>
<feature type="transmembrane region" description="Helical" evidence="1">
    <location>
        <begin position="7"/>
        <end position="27"/>
    </location>
</feature>
<dbReference type="EMBL" id="VISO01000002">
    <property type="protein sequence ID" value="TVZ73001.1"/>
    <property type="molecule type" value="Genomic_DNA"/>
</dbReference>
<name>A0A559TEG2_9HYPH</name>
<sequence>MAWGRGLFRMWIVLSVIWCVLVGLLMWNSIANPYISWGVQDG</sequence>
<accession>A0A559TEG2</accession>
<comment type="caution">
    <text evidence="2">The sequence shown here is derived from an EMBL/GenBank/DDBJ whole genome shotgun (WGS) entry which is preliminary data.</text>
</comment>
<keyword evidence="1" id="KW-1133">Transmembrane helix</keyword>
<evidence type="ECO:0000313" key="3">
    <source>
        <dbReference type="Proteomes" id="UP000319824"/>
    </source>
</evidence>
<protein>
    <submittedName>
        <fullName evidence="2">Uncharacterized protein</fullName>
    </submittedName>
</protein>
<dbReference type="AlphaFoldDB" id="A0A559TEG2"/>
<evidence type="ECO:0000256" key="1">
    <source>
        <dbReference type="SAM" id="Phobius"/>
    </source>
</evidence>
<gene>
    <name evidence="2" type="ORF">BCL32_1198</name>
</gene>
<proteinExistence type="predicted"/>
<evidence type="ECO:0000313" key="2">
    <source>
        <dbReference type="EMBL" id="TVZ73001.1"/>
    </source>
</evidence>
<organism evidence="2 3">
    <name type="scientific">Rhizobium mongolense USDA 1844</name>
    <dbReference type="NCBI Taxonomy" id="1079460"/>
    <lineage>
        <taxon>Bacteria</taxon>
        <taxon>Pseudomonadati</taxon>
        <taxon>Pseudomonadota</taxon>
        <taxon>Alphaproteobacteria</taxon>
        <taxon>Hyphomicrobiales</taxon>
        <taxon>Rhizobiaceae</taxon>
        <taxon>Rhizobium/Agrobacterium group</taxon>
        <taxon>Rhizobium</taxon>
    </lineage>
</organism>
<dbReference type="Proteomes" id="UP000319824">
    <property type="component" value="Unassembled WGS sequence"/>
</dbReference>
<keyword evidence="1" id="KW-0472">Membrane</keyword>